<gene>
    <name evidence="2" type="ORF">PILCRDRAFT_15271</name>
</gene>
<feature type="compositionally biased region" description="Gly residues" evidence="1">
    <location>
        <begin position="524"/>
        <end position="533"/>
    </location>
</feature>
<dbReference type="PANTHER" id="PTHR45691:SF6">
    <property type="entry name" value="PROTEIN DIAPHANOUS"/>
    <property type="match status" value="1"/>
</dbReference>
<feature type="compositionally biased region" description="Pro residues" evidence="1">
    <location>
        <begin position="238"/>
        <end position="261"/>
    </location>
</feature>
<dbReference type="OrthoDB" id="3218262at2759"/>
<feature type="compositionally biased region" description="Pro residues" evidence="1">
    <location>
        <begin position="501"/>
        <end position="516"/>
    </location>
</feature>
<dbReference type="STRING" id="765440.A0A0C3EZK4"/>
<keyword evidence="3" id="KW-1185">Reference proteome</keyword>
<feature type="compositionally biased region" description="Basic and acidic residues" evidence="1">
    <location>
        <begin position="574"/>
        <end position="597"/>
    </location>
</feature>
<evidence type="ECO:0000256" key="1">
    <source>
        <dbReference type="SAM" id="MobiDB-lite"/>
    </source>
</evidence>
<evidence type="ECO:0000313" key="3">
    <source>
        <dbReference type="Proteomes" id="UP000054166"/>
    </source>
</evidence>
<dbReference type="InParanoid" id="A0A0C3EZK4"/>
<organism evidence="2 3">
    <name type="scientific">Piloderma croceum (strain F 1598)</name>
    <dbReference type="NCBI Taxonomy" id="765440"/>
    <lineage>
        <taxon>Eukaryota</taxon>
        <taxon>Fungi</taxon>
        <taxon>Dikarya</taxon>
        <taxon>Basidiomycota</taxon>
        <taxon>Agaricomycotina</taxon>
        <taxon>Agaricomycetes</taxon>
        <taxon>Agaricomycetidae</taxon>
        <taxon>Atheliales</taxon>
        <taxon>Atheliaceae</taxon>
        <taxon>Piloderma</taxon>
    </lineage>
</organism>
<feature type="compositionally biased region" description="Basic and acidic residues" evidence="1">
    <location>
        <begin position="397"/>
        <end position="413"/>
    </location>
</feature>
<feature type="compositionally biased region" description="Basic and acidic residues" evidence="1">
    <location>
        <begin position="671"/>
        <end position="680"/>
    </location>
</feature>
<feature type="compositionally biased region" description="Basic and acidic residues" evidence="1">
    <location>
        <begin position="471"/>
        <end position="484"/>
    </location>
</feature>
<feature type="compositionally biased region" description="Pro residues" evidence="1">
    <location>
        <begin position="611"/>
        <end position="633"/>
    </location>
</feature>
<feature type="region of interest" description="Disordered" evidence="1">
    <location>
        <begin position="46"/>
        <end position="69"/>
    </location>
</feature>
<dbReference type="GO" id="GO:0030041">
    <property type="term" value="P:actin filament polymerization"/>
    <property type="evidence" value="ECO:0007669"/>
    <property type="project" value="TreeGrafter"/>
</dbReference>
<dbReference type="InterPro" id="IPR051412">
    <property type="entry name" value="Formin_Homology_Diaphanous_sf"/>
</dbReference>
<feature type="compositionally biased region" description="Basic residues" evidence="1">
    <location>
        <begin position="694"/>
        <end position="708"/>
    </location>
</feature>
<protein>
    <submittedName>
        <fullName evidence="2">Uncharacterized protein</fullName>
    </submittedName>
</protein>
<feature type="region of interest" description="Disordered" evidence="1">
    <location>
        <begin position="199"/>
        <end position="359"/>
    </location>
</feature>
<accession>A0A0C3EZK4</accession>
<sequence>MSTLYTPVFFPRPTPAIPSSSTSSPDPISSHTTRLSSIHLALSTLNPVLCPPSPQQQQQHEDPPTPTRTSTIRTQVLEALEAADGERSSGKWGQVGRKLVLGCTRGGGRWGWSVYLDRRRREGVIWKGKEGKGRWELVDTEEEWFHLERQREHERKQLLPGGTQCVEERVINWQRDLPPPGAGPLLPFSSLPVGASSLPQAPALAPGTSALQPPPEAEFQPQFQSRTPERVAGEPSAEPEPAPEPLSPLPKPAPTPDPAPEPNSELNTNAEPTPAPEPHSQHAEANSRIATKQRAPVALLVAKRMKAKSQSKSKAKAKAEAKSNDKEKEKSDEKKEKGKGKQMEGKEGEGEKDPSPLGFPVVKRASVISVKAGSGVLLPPAPAPAPLPHRASPQRAVSKEPKKSKTPEKKGDVDVDVDLTSSSPPKPAKDVDVEMANLVMIEGPKIGDVSEMSYLPPSFPPDMKTSTPQPKIKDKEKEREREKPPPIARVCSPSPGSSLPFPYPPSSSLPQLPPASSPAVGMELGSGGEGGVVGASKKGTKRSRSRSPLVGEDGHGEDGMLVSSSHVQALANGGKEDKRDGEKEGEEPPSKKARLVDEVEEDAEVGRLLVPPTPTPPAPPKPQLDALPPPSSPLPILASPSSPQPPPRQNLPPSTTKILGNAIGLPVPSTPERRDRDGDNKQLPTLTELLASSRRSRTRLRPASRKVRGVGVEEGGEESPTRSKGNGNGKEAGEEDGIIGMGIGRPRTPTPPYPKPLFASLASGSTVSPASISIPMHHHLVTPTRGSGGGGFGLGYTQHPSGFAPDFVSSQIPGLGASPSVSPYGYTGGNGYGYGGLVRTGTGSSGFQLPMGYNSQFDVEGQVDRVSELLERDVDFEGWLRDVDGEDEDGEGGEGGSSQV</sequence>
<proteinExistence type="predicted"/>
<feature type="compositionally biased region" description="Basic and acidic residues" evidence="1">
    <location>
        <begin position="317"/>
        <end position="354"/>
    </location>
</feature>
<feature type="region of interest" description="Disordered" evidence="1">
    <location>
        <begin position="880"/>
        <end position="900"/>
    </location>
</feature>
<reference evidence="2 3" key="1">
    <citation type="submission" date="2014-04" db="EMBL/GenBank/DDBJ databases">
        <authorList>
            <consortium name="DOE Joint Genome Institute"/>
            <person name="Kuo A."/>
            <person name="Tarkka M."/>
            <person name="Buscot F."/>
            <person name="Kohler A."/>
            <person name="Nagy L.G."/>
            <person name="Floudas D."/>
            <person name="Copeland A."/>
            <person name="Barry K.W."/>
            <person name="Cichocki N."/>
            <person name="Veneault-Fourrey C."/>
            <person name="LaButti K."/>
            <person name="Lindquist E.A."/>
            <person name="Lipzen A."/>
            <person name="Lundell T."/>
            <person name="Morin E."/>
            <person name="Murat C."/>
            <person name="Sun H."/>
            <person name="Tunlid A."/>
            <person name="Henrissat B."/>
            <person name="Grigoriev I.V."/>
            <person name="Hibbett D.S."/>
            <person name="Martin F."/>
            <person name="Nordberg H.P."/>
            <person name="Cantor M.N."/>
            <person name="Hua S.X."/>
        </authorList>
    </citation>
    <scope>NUCLEOTIDE SEQUENCE [LARGE SCALE GENOMIC DNA]</scope>
    <source>
        <strain evidence="2 3">F 1598</strain>
    </source>
</reference>
<dbReference type="AlphaFoldDB" id="A0A0C3EZK4"/>
<feature type="region of interest" description="Disordered" evidence="1">
    <location>
        <begin position="1"/>
        <end position="33"/>
    </location>
</feature>
<dbReference type="Proteomes" id="UP000054166">
    <property type="component" value="Unassembled WGS sequence"/>
</dbReference>
<evidence type="ECO:0000313" key="2">
    <source>
        <dbReference type="EMBL" id="KIM73364.1"/>
    </source>
</evidence>
<feature type="region of interest" description="Disordered" evidence="1">
    <location>
        <begin position="375"/>
        <end position="749"/>
    </location>
</feature>
<feature type="compositionally biased region" description="Low complexity" evidence="1">
    <location>
        <begin position="17"/>
        <end position="33"/>
    </location>
</feature>
<dbReference type="GO" id="GO:0005884">
    <property type="term" value="C:actin filament"/>
    <property type="evidence" value="ECO:0007669"/>
    <property type="project" value="TreeGrafter"/>
</dbReference>
<dbReference type="PANTHER" id="PTHR45691">
    <property type="entry name" value="PROTEIN DIAPHANOUS"/>
    <property type="match status" value="1"/>
</dbReference>
<reference evidence="3" key="2">
    <citation type="submission" date="2015-01" db="EMBL/GenBank/DDBJ databases">
        <title>Evolutionary Origins and Diversification of the Mycorrhizal Mutualists.</title>
        <authorList>
            <consortium name="DOE Joint Genome Institute"/>
            <consortium name="Mycorrhizal Genomics Consortium"/>
            <person name="Kohler A."/>
            <person name="Kuo A."/>
            <person name="Nagy L.G."/>
            <person name="Floudas D."/>
            <person name="Copeland A."/>
            <person name="Barry K.W."/>
            <person name="Cichocki N."/>
            <person name="Veneault-Fourrey C."/>
            <person name="LaButti K."/>
            <person name="Lindquist E.A."/>
            <person name="Lipzen A."/>
            <person name="Lundell T."/>
            <person name="Morin E."/>
            <person name="Murat C."/>
            <person name="Riley R."/>
            <person name="Ohm R."/>
            <person name="Sun H."/>
            <person name="Tunlid A."/>
            <person name="Henrissat B."/>
            <person name="Grigoriev I.V."/>
            <person name="Hibbett D.S."/>
            <person name="Martin F."/>
        </authorList>
    </citation>
    <scope>NUCLEOTIDE SEQUENCE [LARGE SCALE GENOMIC DNA]</scope>
    <source>
        <strain evidence="3">F 1598</strain>
    </source>
</reference>
<feature type="compositionally biased region" description="Basic residues" evidence="1">
    <location>
        <begin position="303"/>
        <end position="316"/>
    </location>
</feature>
<dbReference type="HOGENOM" id="CLU_382191_0_0_1"/>
<name>A0A0C3EZK4_PILCF</name>
<dbReference type="EMBL" id="KN833084">
    <property type="protein sequence ID" value="KIM73364.1"/>
    <property type="molecule type" value="Genomic_DNA"/>
</dbReference>